<evidence type="ECO:0000313" key="2">
    <source>
        <dbReference type="Proteomes" id="UP000011591"/>
    </source>
</evidence>
<comment type="caution">
    <text evidence="1">The sequence shown here is derived from an EMBL/GenBank/DDBJ whole genome shotgun (WGS) entry which is preliminary data.</text>
</comment>
<accession>M0ARW4</accession>
<dbReference type="Pfam" id="PF07849">
    <property type="entry name" value="DUF1641"/>
    <property type="match status" value="1"/>
</dbReference>
<gene>
    <name evidence="1" type="ORF">C480_18807</name>
</gene>
<evidence type="ECO:0008006" key="3">
    <source>
        <dbReference type="Google" id="ProtNLM"/>
    </source>
</evidence>
<dbReference type="EMBL" id="AOIP01000052">
    <property type="protein sequence ID" value="ELZ00683.1"/>
    <property type="molecule type" value="Genomic_DNA"/>
</dbReference>
<dbReference type="PATRIC" id="fig|1227491.4.peg.3810"/>
<proteinExistence type="predicted"/>
<dbReference type="RefSeq" id="WP_006667147.1">
    <property type="nucleotide sequence ID" value="NZ_AOIP01000052.1"/>
</dbReference>
<sequence length="93" mass="9462">MADLLAPASNAMDDDMVTGLASTGTRLGEVANTATDDDVARTNESLLEAVGEAGSEPTEPVGPIGVARALRDPDVKTGMGFLLSLAKTMGKTI</sequence>
<reference evidence="1 2" key="1">
    <citation type="journal article" date="2014" name="PLoS Genet.">
        <title>Phylogenetically driven sequencing of extremely halophilic archaea reveals strategies for static and dynamic osmo-response.</title>
        <authorList>
            <person name="Becker E.A."/>
            <person name="Seitzer P.M."/>
            <person name="Tritt A."/>
            <person name="Larsen D."/>
            <person name="Krusor M."/>
            <person name="Yao A.I."/>
            <person name="Wu D."/>
            <person name="Madern D."/>
            <person name="Eisen J.A."/>
            <person name="Darling A.E."/>
            <person name="Facciotti M.T."/>
        </authorList>
    </citation>
    <scope>NUCLEOTIDE SEQUENCE [LARGE SCALE GENOMIC DNA]</scope>
    <source>
        <strain evidence="1 2">DSM 13077</strain>
    </source>
</reference>
<dbReference type="InterPro" id="IPR012440">
    <property type="entry name" value="DUF1641"/>
</dbReference>
<dbReference type="OrthoDB" id="56850at2157"/>
<organism evidence="1 2">
    <name type="scientific">Natrialba aegyptia DSM 13077</name>
    <dbReference type="NCBI Taxonomy" id="1227491"/>
    <lineage>
        <taxon>Archaea</taxon>
        <taxon>Methanobacteriati</taxon>
        <taxon>Methanobacteriota</taxon>
        <taxon>Stenosarchaea group</taxon>
        <taxon>Halobacteria</taxon>
        <taxon>Halobacteriales</taxon>
        <taxon>Natrialbaceae</taxon>
        <taxon>Natrialba</taxon>
    </lineage>
</organism>
<evidence type="ECO:0000313" key="1">
    <source>
        <dbReference type="EMBL" id="ELZ00683.1"/>
    </source>
</evidence>
<protein>
    <recommendedName>
        <fullName evidence="3">DUF1641 domain-containing protein</fullName>
    </recommendedName>
</protein>
<name>M0ARW4_9EURY</name>
<keyword evidence="2" id="KW-1185">Reference proteome</keyword>
<dbReference type="Proteomes" id="UP000011591">
    <property type="component" value="Unassembled WGS sequence"/>
</dbReference>
<dbReference type="AlphaFoldDB" id="M0ARW4"/>